<proteinExistence type="predicted"/>
<dbReference type="EMBL" id="VSSQ01000111">
    <property type="protein sequence ID" value="MPL77896.1"/>
    <property type="molecule type" value="Genomic_DNA"/>
</dbReference>
<evidence type="ECO:0000313" key="1">
    <source>
        <dbReference type="EMBL" id="MPL77896.1"/>
    </source>
</evidence>
<accession>A0A644UFY0</accession>
<sequence>MPDYKIYIPEAKAPVLYQFKEQFGKDASGMIVDFIENALRHAGSSETITCSADQIHQTYFGDIESEKAFLYLFETRESAKLAIKNRLDALYQKHPDIYLDVLAQFKEKYPNLAKITGINQ</sequence>
<reference evidence="1" key="1">
    <citation type="submission" date="2019-08" db="EMBL/GenBank/DDBJ databases">
        <authorList>
            <person name="Kucharzyk K."/>
            <person name="Murdoch R.W."/>
            <person name="Higgins S."/>
            <person name="Loffler F."/>
        </authorList>
    </citation>
    <scope>NUCLEOTIDE SEQUENCE</scope>
</reference>
<name>A0A644UFY0_9ZZZZ</name>
<protein>
    <submittedName>
        <fullName evidence="1">Uncharacterized protein</fullName>
    </submittedName>
</protein>
<dbReference type="AlphaFoldDB" id="A0A644UFY0"/>
<comment type="caution">
    <text evidence="1">The sequence shown here is derived from an EMBL/GenBank/DDBJ whole genome shotgun (WGS) entry which is preliminary data.</text>
</comment>
<organism evidence="1">
    <name type="scientific">bioreactor metagenome</name>
    <dbReference type="NCBI Taxonomy" id="1076179"/>
    <lineage>
        <taxon>unclassified sequences</taxon>
        <taxon>metagenomes</taxon>
        <taxon>ecological metagenomes</taxon>
    </lineage>
</organism>
<gene>
    <name evidence="1" type="ORF">SDC9_23756</name>
</gene>